<dbReference type="AlphaFoldDB" id="A0A813IU79"/>
<evidence type="ECO:0000256" key="1">
    <source>
        <dbReference type="SAM" id="Phobius"/>
    </source>
</evidence>
<feature type="transmembrane region" description="Helical" evidence="1">
    <location>
        <begin position="53"/>
        <end position="73"/>
    </location>
</feature>
<gene>
    <name evidence="2" type="ORF">PGLA2088_LOCUS12495</name>
</gene>
<dbReference type="EMBL" id="CAJNNW010014745">
    <property type="protein sequence ID" value="CAE8656963.1"/>
    <property type="molecule type" value="Genomic_DNA"/>
</dbReference>
<proteinExistence type="predicted"/>
<dbReference type="Proteomes" id="UP000626109">
    <property type="component" value="Unassembled WGS sequence"/>
</dbReference>
<keyword evidence="1" id="KW-0472">Membrane</keyword>
<comment type="caution">
    <text evidence="2">The sequence shown here is derived from an EMBL/GenBank/DDBJ whole genome shotgun (WGS) entry which is preliminary data.</text>
</comment>
<keyword evidence="1" id="KW-0812">Transmembrane</keyword>
<evidence type="ECO:0000313" key="3">
    <source>
        <dbReference type="Proteomes" id="UP000626109"/>
    </source>
</evidence>
<protein>
    <submittedName>
        <fullName evidence="2">Uncharacterized protein</fullName>
    </submittedName>
</protein>
<sequence>MMIGCLLPLSLASVFVCGPRWSWCVLPLVFFVGVLRLFFVGCRLGCFCAVVRSLLVCFITIIILDSGVFPLSVSIRRFVVFPLFCCAFLFVVVAFVCCRFCLSFPLVVFSFSSFFCVPRSCV</sequence>
<feature type="non-terminal residue" evidence="2">
    <location>
        <position position="122"/>
    </location>
</feature>
<reference evidence="2" key="1">
    <citation type="submission" date="2021-02" db="EMBL/GenBank/DDBJ databases">
        <authorList>
            <person name="Dougan E. K."/>
            <person name="Rhodes N."/>
            <person name="Thang M."/>
            <person name="Chan C."/>
        </authorList>
    </citation>
    <scope>NUCLEOTIDE SEQUENCE</scope>
</reference>
<organism evidence="2 3">
    <name type="scientific">Polarella glacialis</name>
    <name type="common">Dinoflagellate</name>
    <dbReference type="NCBI Taxonomy" id="89957"/>
    <lineage>
        <taxon>Eukaryota</taxon>
        <taxon>Sar</taxon>
        <taxon>Alveolata</taxon>
        <taxon>Dinophyceae</taxon>
        <taxon>Suessiales</taxon>
        <taxon>Suessiaceae</taxon>
        <taxon>Polarella</taxon>
    </lineage>
</organism>
<feature type="transmembrane region" description="Helical" evidence="1">
    <location>
        <begin position="26"/>
        <end position="46"/>
    </location>
</feature>
<evidence type="ECO:0000313" key="2">
    <source>
        <dbReference type="EMBL" id="CAE8656963.1"/>
    </source>
</evidence>
<accession>A0A813IU79</accession>
<keyword evidence="1" id="KW-1133">Transmembrane helix</keyword>
<feature type="transmembrane region" description="Helical" evidence="1">
    <location>
        <begin position="79"/>
        <end position="102"/>
    </location>
</feature>
<name>A0A813IU79_POLGL</name>